<feature type="non-terminal residue" evidence="1">
    <location>
        <position position="1"/>
    </location>
</feature>
<dbReference type="EMBL" id="GANP01009513">
    <property type="protein sequence ID" value="JAB74955.1"/>
    <property type="molecule type" value="mRNA"/>
</dbReference>
<organism evidence="1">
    <name type="scientific">Ixodes ricinus</name>
    <name type="common">Common tick</name>
    <name type="synonym">Acarus ricinus</name>
    <dbReference type="NCBI Taxonomy" id="34613"/>
    <lineage>
        <taxon>Eukaryota</taxon>
        <taxon>Metazoa</taxon>
        <taxon>Ecdysozoa</taxon>
        <taxon>Arthropoda</taxon>
        <taxon>Chelicerata</taxon>
        <taxon>Arachnida</taxon>
        <taxon>Acari</taxon>
        <taxon>Parasitiformes</taxon>
        <taxon>Ixodida</taxon>
        <taxon>Ixodoidea</taxon>
        <taxon>Ixodidae</taxon>
        <taxon>Ixodinae</taxon>
        <taxon>Ixodes</taxon>
    </lineage>
</organism>
<sequence>TFNLHKVMHLAEVARQLGPLWAHSAFVFESGNGRLVKQVTGASGVPLQIVEREVIAQQLECFSFLFTALSTHCKPFGQEMLGYAKLETLCW</sequence>
<dbReference type="PANTHER" id="PTHR46579:SF1">
    <property type="entry name" value="F5_8 TYPE C DOMAIN-CONTAINING PROTEIN"/>
    <property type="match status" value="1"/>
</dbReference>
<dbReference type="AlphaFoldDB" id="V5GX34"/>
<proteinExistence type="evidence at transcript level"/>
<protein>
    <submittedName>
        <fullName evidence="1">Uncharacterized protein</fullName>
    </submittedName>
</protein>
<dbReference type="PANTHER" id="PTHR46579">
    <property type="entry name" value="F5/8 TYPE C DOMAIN-CONTAINING PROTEIN-RELATED"/>
    <property type="match status" value="1"/>
</dbReference>
<evidence type="ECO:0000313" key="1">
    <source>
        <dbReference type="EMBL" id="JAB74955.1"/>
    </source>
</evidence>
<name>V5GX34_IXORI</name>
<reference evidence="1" key="1">
    <citation type="journal article" date="2015" name="Sci. Rep.">
        <title>Tissue- and time-dependent transcription in Ixodes ricinus salivary glands and midguts when blood feeding on the vertebrate host.</title>
        <authorList>
            <person name="Kotsyfakis M."/>
            <person name="Schwarz A."/>
            <person name="Erhart J."/>
            <person name="Ribeiro J.M."/>
        </authorList>
    </citation>
    <scope>NUCLEOTIDE SEQUENCE</scope>
    <source>
        <tissue evidence="1">Salivary gland and midgut</tissue>
    </source>
</reference>
<accession>V5GX34</accession>